<dbReference type="SMART" id="SM00324">
    <property type="entry name" value="RhoGAP"/>
    <property type="match status" value="1"/>
</dbReference>
<feature type="coiled-coil region" evidence="11">
    <location>
        <begin position="2957"/>
        <end position="3002"/>
    </location>
</feature>
<feature type="region of interest" description="Disordered" evidence="12">
    <location>
        <begin position="1159"/>
        <end position="1188"/>
    </location>
</feature>
<feature type="compositionally biased region" description="Acidic residues" evidence="12">
    <location>
        <begin position="213"/>
        <end position="222"/>
    </location>
</feature>
<dbReference type="GO" id="GO:0007165">
    <property type="term" value="P:signal transduction"/>
    <property type="evidence" value="ECO:0007669"/>
    <property type="project" value="InterPro"/>
</dbReference>
<feature type="compositionally biased region" description="Acidic residues" evidence="12">
    <location>
        <begin position="1061"/>
        <end position="1106"/>
    </location>
</feature>
<dbReference type="InterPro" id="IPR015940">
    <property type="entry name" value="UBA"/>
</dbReference>
<feature type="region of interest" description="Disordered" evidence="12">
    <location>
        <begin position="709"/>
        <end position="733"/>
    </location>
</feature>
<dbReference type="Gene3D" id="3.30.2410.10">
    <property type="entry name" value="Hect, E3 ligase catalytic domain"/>
    <property type="match status" value="1"/>
</dbReference>
<evidence type="ECO:0000256" key="4">
    <source>
        <dbReference type="ARBA" id="ARBA00022679"/>
    </source>
</evidence>
<dbReference type="SUPFAM" id="SSF48350">
    <property type="entry name" value="GTPase activation domain, GAP"/>
    <property type="match status" value="1"/>
</dbReference>
<dbReference type="GO" id="GO:0006511">
    <property type="term" value="P:ubiquitin-dependent protein catabolic process"/>
    <property type="evidence" value="ECO:0007669"/>
    <property type="project" value="TreeGrafter"/>
</dbReference>
<comment type="caution">
    <text evidence="18">The sequence shown here is derived from an EMBL/GenBank/DDBJ whole genome shotgun (WGS) entry which is preliminary data.</text>
</comment>
<dbReference type="Pfam" id="PF14377">
    <property type="entry name" value="UBM"/>
    <property type="match status" value="3"/>
</dbReference>
<dbReference type="SUPFAM" id="SSF46934">
    <property type="entry name" value="UBA-like"/>
    <property type="match status" value="1"/>
</dbReference>
<dbReference type="PROSITE" id="PS50023">
    <property type="entry name" value="LIM_DOMAIN_2"/>
    <property type="match status" value="1"/>
</dbReference>
<feature type="domain" description="LIM zinc-binding" evidence="13">
    <location>
        <begin position="2583"/>
        <end position="2641"/>
    </location>
</feature>
<dbReference type="PANTHER" id="PTHR11254:SF67">
    <property type="entry name" value="E3 UBIQUITIN-PROTEIN LIGASE HUWE1"/>
    <property type="match status" value="1"/>
</dbReference>
<evidence type="ECO:0000256" key="8">
    <source>
        <dbReference type="ARBA" id="ARBA00034494"/>
    </source>
</evidence>
<evidence type="ECO:0000256" key="10">
    <source>
        <dbReference type="PROSITE-ProRule" id="PRU00125"/>
    </source>
</evidence>
<evidence type="ECO:0000259" key="16">
    <source>
        <dbReference type="PROSITE" id="PS50237"/>
    </source>
</evidence>
<feature type="region of interest" description="Disordered" evidence="12">
    <location>
        <begin position="195"/>
        <end position="239"/>
    </location>
</feature>
<feature type="coiled-coil region" evidence="11">
    <location>
        <begin position="3041"/>
        <end position="3068"/>
    </location>
</feature>
<dbReference type="InterPro" id="IPR001781">
    <property type="entry name" value="Znf_LIM"/>
</dbReference>
<feature type="compositionally biased region" description="Polar residues" evidence="12">
    <location>
        <begin position="627"/>
        <end position="654"/>
    </location>
</feature>
<keyword evidence="19" id="KW-1185">Reference proteome</keyword>
<feature type="domain" description="HECT" evidence="16">
    <location>
        <begin position="2279"/>
        <end position="2583"/>
    </location>
</feature>
<dbReference type="InterPro" id="IPR000198">
    <property type="entry name" value="RhoGAP_dom"/>
</dbReference>
<dbReference type="InterPro" id="IPR025527">
    <property type="entry name" value="HUWE1/Rev1_UBM"/>
</dbReference>
<dbReference type="GO" id="GO:0000209">
    <property type="term" value="P:protein polyubiquitination"/>
    <property type="evidence" value="ECO:0007669"/>
    <property type="project" value="TreeGrafter"/>
</dbReference>
<dbReference type="CDD" id="cd00029">
    <property type="entry name" value="C1"/>
    <property type="match status" value="1"/>
</dbReference>
<feature type="region of interest" description="Disordered" evidence="12">
    <location>
        <begin position="275"/>
        <end position="307"/>
    </location>
</feature>
<feature type="compositionally biased region" description="Polar residues" evidence="12">
    <location>
        <begin position="1895"/>
        <end position="1911"/>
    </location>
</feature>
<feature type="compositionally biased region" description="Acidic residues" evidence="12">
    <location>
        <begin position="976"/>
        <end position="987"/>
    </location>
</feature>
<feature type="domain" description="Rho-GAP" evidence="17">
    <location>
        <begin position="3330"/>
        <end position="3515"/>
    </location>
</feature>
<comment type="pathway">
    <text evidence="2">Protein modification; protein ubiquitination.</text>
</comment>
<dbReference type="GO" id="GO:0061630">
    <property type="term" value="F:ubiquitin protein ligase activity"/>
    <property type="evidence" value="ECO:0007669"/>
    <property type="project" value="UniProtKB-EC"/>
</dbReference>
<dbReference type="PROSITE" id="PS00479">
    <property type="entry name" value="ZF_DAG_PE_1"/>
    <property type="match status" value="1"/>
</dbReference>
<dbReference type="SMART" id="SM00109">
    <property type="entry name" value="C1"/>
    <property type="match status" value="1"/>
</dbReference>
<feature type="compositionally biased region" description="Basic and acidic residues" evidence="12">
    <location>
        <begin position="1444"/>
        <end position="1491"/>
    </location>
</feature>
<dbReference type="Gene3D" id="2.10.110.10">
    <property type="entry name" value="Cysteine Rich Protein"/>
    <property type="match status" value="1"/>
</dbReference>
<feature type="region of interest" description="Disordered" evidence="12">
    <location>
        <begin position="957"/>
        <end position="987"/>
    </location>
</feature>
<feature type="compositionally biased region" description="Polar residues" evidence="12">
    <location>
        <begin position="1513"/>
        <end position="1523"/>
    </location>
</feature>
<evidence type="ECO:0000256" key="3">
    <source>
        <dbReference type="ARBA" id="ARBA00012485"/>
    </source>
</evidence>
<dbReference type="InterPro" id="IPR008936">
    <property type="entry name" value="Rho_GTPase_activation_prot"/>
</dbReference>
<dbReference type="PROSITE" id="PS50030">
    <property type="entry name" value="UBA"/>
    <property type="match status" value="1"/>
</dbReference>
<dbReference type="GO" id="GO:0046872">
    <property type="term" value="F:metal ion binding"/>
    <property type="evidence" value="ECO:0007669"/>
    <property type="project" value="UniProtKB-KW"/>
</dbReference>
<dbReference type="InterPro" id="IPR000569">
    <property type="entry name" value="HECT_dom"/>
</dbReference>
<evidence type="ECO:0000313" key="19">
    <source>
        <dbReference type="Proteomes" id="UP000242875"/>
    </source>
</evidence>
<evidence type="ECO:0000256" key="7">
    <source>
        <dbReference type="ARBA" id="ARBA00022833"/>
    </source>
</evidence>
<organism evidence="18 19">
    <name type="scientific">Bifiguratus adelaidae</name>
    <dbReference type="NCBI Taxonomy" id="1938954"/>
    <lineage>
        <taxon>Eukaryota</taxon>
        <taxon>Fungi</taxon>
        <taxon>Fungi incertae sedis</taxon>
        <taxon>Mucoromycota</taxon>
        <taxon>Mucoromycotina</taxon>
        <taxon>Endogonomycetes</taxon>
        <taxon>Endogonales</taxon>
        <taxon>Endogonales incertae sedis</taxon>
        <taxon>Bifiguratus</taxon>
    </lineage>
</organism>
<feature type="region of interest" description="Disordered" evidence="12">
    <location>
        <begin position="1444"/>
        <end position="1528"/>
    </location>
</feature>
<feature type="region of interest" description="Disordered" evidence="12">
    <location>
        <begin position="1663"/>
        <end position="1695"/>
    </location>
</feature>
<dbReference type="Gene3D" id="1.10.555.10">
    <property type="entry name" value="Rho GTPase activation protein"/>
    <property type="match status" value="1"/>
</dbReference>
<feature type="region of interest" description="Disordered" evidence="12">
    <location>
        <begin position="3519"/>
        <end position="3542"/>
    </location>
</feature>
<dbReference type="Pfam" id="PF00412">
    <property type="entry name" value="LIM"/>
    <property type="match status" value="1"/>
</dbReference>
<dbReference type="InterPro" id="IPR050409">
    <property type="entry name" value="E3_ubiq-protein_ligase"/>
</dbReference>
<dbReference type="CDD" id="cd08368">
    <property type="entry name" value="LIM"/>
    <property type="match status" value="1"/>
</dbReference>
<feature type="compositionally biased region" description="Low complexity" evidence="12">
    <location>
        <begin position="199"/>
        <end position="212"/>
    </location>
</feature>
<dbReference type="Pfam" id="PF00130">
    <property type="entry name" value="C1_1"/>
    <property type="match status" value="1"/>
</dbReference>
<comment type="similarity">
    <text evidence="8">Belongs to the UPL family. TOM1/PTR1 subfamily.</text>
</comment>
<dbReference type="Gene3D" id="3.30.2160.10">
    <property type="entry name" value="Hect, E3 ligase catalytic domain"/>
    <property type="match status" value="1"/>
</dbReference>
<accession>A0A261XTY5</accession>
<feature type="region of interest" description="Disordered" evidence="12">
    <location>
        <begin position="2893"/>
        <end position="2920"/>
    </location>
</feature>
<dbReference type="CDD" id="cd00159">
    <property type="entry name" value="RhoGAP"/>
    <property type="match status" value="1"/>
</dbReference>
<dbReference type="PROSITE" id="PS50081">
    <property type="entry name" value="ZF_DAG_PE_2"/>
    <property type="match status" value="1"/>
</dbReference>
<gene>
    <name evidence="18" type="ORF">BZG36_05295</name>
</gene>
<dbReference type="InterPro" id="IPR009060">
    <property type="entry name" value="UBA-like_sf"/>
</dbReference>
<keyword evidence="10" id="KW-0440">LIM domain</keyword>
<dbReference type="CDD" id="cd00078">
    <property type="entry name" value="HECTc"/>
    <property type="match status" value="1"/>
</dbReference>
<evidence type="ECO:0000256" key="6">
    <source>
        <dbReference type="ARBA" id="ARBA00022786"/>
    </source>
</evidence>
<dbReference type="PROSITE" id="PS50237">
    <property type="entry name" value="HECT"/>
    <property type="match status" value="1"/>
</dbReference>
<dbReference type="SUPFAM" id="SSF57889">
    <property type="entry name" value="Cysteine-rich domain"/>
    <property type="match status" value="1"/>
</dbReference>
<keyword evidence="6 9" id="KW-0833">Ubl conjugation pathway</keyword>
<evidence type="ECO:0000259" key="15">
    <source>
        <dbReference type="PROSITE" id="PS50081"/>
    </source>
</evidence>
<feature type="region of interest" description="Disordered" evidence="12">
    <location>
        <begin position="1895"/>
        <end position="1959"/>
    </location>
</feature>
<feature type="compositionally biased region" description="Polar residues" evidence="12">
    <location>
        <begin position="1933"/>
        <end position="1942"/>
    </location>
</feature>
<feature type="non-terminal residue" evidence="18">
    <location>
        <position position="1"/>
    </location>
</feature>
<sequence>LRNIFTNLLENALPYSQINDPDTAKDVKDTQARLYTAIGLALQGFSYMCSNGAVLDSPYTTIITSKDKDRKSENFFEPHEWLVDVRGRVFETILACWKSKQILTLPPPIIKQLLKAMNIIMKGDGEAPHRSETLGALGNIPSLFSAIRTPPVAPDAQGIQTLVEMGFAREAAETAMIRCSNQVPRAIDYLFSHPQLPMTSRGESSRAAATTSEEAEAEESENNEGGSNITGEQASSADAQAIANESLDPNSTGNTDTNVDSTSAMAVDVQLENNGQATDAQTTDSTMQVVEDKPDEAEQSERHNADSAIDEVTQQRERLKELRDDSWKLCAQLTPMILDVAGNLVFEVRDLLLIMAKTYGKEVFAALLEEIEEIRKGLSSAQEDKRLSTRTRLLAILLQDPNAHSQLVEMSQEILPALRSMISAVSDGAEDEEIPSWLAPILLVIEAFLAEKDQPVAEDLITESDQFENPNVSKDAVARQGAKEDPEHEAFIFDMLNCCQKLLTRRKCTRDQLHAILRMLVRLTRSFTIAKEFFTNGGLNLLLAGARSEEPGFQGQQAFIIILMRHMIERSAVLRKTMEKEISAWFTHPRPRLVDVNTYIRNNAYIALRNPEKFVAATKDMCKLSHYDTTGSRPQQITLVKNEKASTSSDSTAGEESTSRAETVESSSSTEDVELTTTVLHCIIGELLDHRLSDADVARFIADLKASEKERADTTTPSANDAKESDPSSKQVTEAKNALSNNVIYTNFLLQCLVELLTSYPSCKTEIISFNRKGSNTSQVKSKYVFLNYLLNDLLPYGGVTPNEELVRKKFGLSNWAASVLVAICSAADDEKDMTDDSDMTSGRKQVLESIIRAIKDASNSTEGINARYGKLFALGDLCHRLLNARQNSPTVQRIKTTDEMSSRIAKLMLEKHFVSVLTNALSEIDVNYPHARTVINALLRPLEQLTKVAIRLARPTDTNKEERRRESRLQQVYGDSDDIESDAEDAPDLYRNSALGMYEGNLEQENDAMDTSEEEEIYEEDDYADETGSDLSDLSDEEGIEEGDIDEEIDVIMHPHDYHDEDEDDEDEDGSDQDDEDEDEEDLLEDTGVIEDEDGSDDDQEMTWEIADMDEEDDDDDNNDLVPLSVDIGDDLVSMSPALHHHFDDGDGHVEMIIEDAEDEDDGESDTDDANEIDEHDGDDADDYEDDVLDDRRSLPFNFDGNLGDEGWVLGNRSFVNLGGRRHARIMPSRHTMFEITSPSGNFDFIGDGADETRFSSLLEDADNLDTLSSRFGRPNISTSDDVTTHPLLAGQDGPSENASMQNRARGIPSASGDVRTLEDLIGGSAIQLLESILSRHSRPSRAGNHATGYRLELNTANGGVLGSVDIPSLLAARRPGATASTARNRSADMKDPLATIQEFSPMTTAERWHQEARMLFGTNMADKAFKLSNAILNALAPAAIAEEKRRKEQEEKARAERKAKEEEERRKQEEEAKRRRQEEEEAAAKKAEEDAAMTSEEQQGVPETSEGHGEGSQSRQANNPDMTVMVNGVPIDLTGSGIDPTFLEALPEDLRQEVISQHVRERTSQPSTNDDANISPEFLEALPPDIRQEVLQQEAMERERRNRQSRNETADSLGPSDLDPASFLATLDPMLRETVLMEQDDSFLVTLPPALVAEANSIRDRPSHRVQIGRPRPSHALQSNTSSTAKKANPNKDSVQLLDRPQLASLLRLLFLPQAISKTMLNKLLLNLSENSKTRADLIALLLSVLQDGSVDLAAVDKNFAQMSLRPKPSLKAHSKGKMSSGSNLQVSAMSENVPNLITQRCIEALTYIVTYNEQAVQFFLSEHENLSGLKRNITKKGKGKDRGPSSSKYAVVVLLSLLDRPVFLQNTHIMDQLMHLIATVCRPLSSLNKTEAVNGKANSKPNDATDNETPAPAPAPGDDGVQDEAKAEDGNNQGKSTEQNTKETASESTPNPPNIPEHYLRLVVDVLTAGECSSKTFQYTLTVIQHLCALPEAKNVITNALRKSAQDLGNAILIDLKELAPMIESATSGADLQGSTLSRFSQSSSQQAKLLRVLKTLDYIYSRKQQATQPTASPAEPVEPAEPAERAALTPGAITTGEEKPTTYVLTEDERNVLKIYDSLSFQPLWKMLGYSLGLVHDKRDMIHVATVLLPLIESFMVVSRYVGINGAQSKEKGKEKYDAEDSTTDTTSDDLFFTFTEEHRKILNTMVRNNPSLMSGSFSLLVRNPKMLEFDNKRNYFVQQLHKRVNNREHYGSLQLNVRRQYVFEDSYHQLQGRTGDEIKYGKLNVHFYDEEGVDAGGVTREWFSVLARQMFDPNYALFKTSAADKLTYQPNRASWVNPDHLSFFKFVGRVIGKAIYDGKLLDAYFTRSFYKHILGRPVDYRDIEAIDPAYFKSLDWMLENSIQDVMELTFSMETDDFGTQKTIDLKPNGRNIEVTDENKHEYVRLVTEQKLTVAIKDQIRAFLEGFHDVIPPHLISIFNEQELELLISGLPDIDIDDWKNNTEYQGYTASSPQVQWFWRAVRSFDQEERAKLLQFATGTSKVPLEGFNRLQGSSGVQKFQIHKDYSSNNRLPSAHTCYICSGCRNVIRNEAVMTGESVYHTECFKCTECGETVKDLIFTPYSKLRNVPDHPLDLVISSDSEKVRKPPSLALHRTLKQQVIFAIGHSINSHVPSPRLGRDHFNVREAILLIHPRLPPNVHPPGFYPIKSPRSLIGTSGDMDGSVTSLVVPDEPSQPEISFIEQTTLTSIPPPPPPKKHPSINTILFDDLRAKLGPLSSGHSSAASLSDPRPEGLRDLKLLSTSASSTSESATATQPSTPTPGYVDHGDVTEIDAADAHEDVTSETPLDSTHNDHQKSSSSLLSFSFEQDSEDIANLTKLLGAKIASVEGKEVKRHSQQSHASNGNRGDRSTFGGSERNSLVSVGRLLRKAGRTSGHTDEGDLAAAYHILASENTAIKRELDATKVKLESTEAELAALKEELQQLKERQLLDIREKEAANLPYTVSELRRLRKVLGDEVDLLATTMDQPSEQALSLATEALRKELESLRSDRAHFQGELDLLLEREEEAKSDLTRLTIRNTELMNTNLELEQLSSTLHKSLQITNNSSPHIFADDHAAAKLTDQTTTLQVNNEHVYAQSGSSSPRLFNIKRTRTPGVFSKLSNGVTGASHMIPSKLAMPNAWSPSSSVSGHQPKFSTHSNDSQSSLALSPPRTRKRSYQWGISSSRKDAHDGLGIAGLSVNSASSSPQSPAQVHNLMANHQFVQAKVLRPTRCDVCHEKMFGFNELRCQGCSVQAHGKCVSGVPNCCLSFMGMQSGAPSQVGMMFGNELTKQYEAEGNQIPLVIRRCVEVVELRGMTSEGIYRKSGSLSQTRQIQMAFEQGQNPDLEDEDEYNDIAAITSVLKQYLRELPEPVISFNVYEDLLKVVRDGDQEAVISVLSRLPYAHFETCKFIIAHLHRVQQGAQENLMTTRNLAVVFGPTLLRSPDPTADLLDMGGKNAVVEYLVSHGADLLLDTREPREQESMEPSVTVEEVQAEEEL</sequence>
<dbReference type="FunFam" id="3.30.2160.10:FF:000001">
    <property type="entry name" value="E3 ubiquitin-protein ligase NEDD4-like"/>
    <property type="match status" value="1"/>
</dbReference>
<feature type="compositionally biased region" description="Basic and acidic residues" evidence="12">
    <location>
        <begin position="1597"/>
        <end position="1611"/>
    </location>
</feature>
<feature type="compositionally biased region" description="Polar residues" evidence="12">
    <location>
        <begin position="1678"/>
        <end position="1695"/>
    </location>
</feature>
<feature type="compositionally biased region" description="Low complexity" evidence="12">
    <location>
        <begin position="2807"/>
        <end position="2825"/>
    </location>
</feature>
<dbReference type="FunFam" id="3.90.1750.10:FF:000026">
    <property type="entry name" value="E3 ubiquitin-protein ligase HACE1"/>
    <property type="match status" value="1"/>
</dbReference>
<dbReference type="EMBL" id="MVBO01000230">
    <property type="protein sequence ID" value="OZJ01837.1"/>
    <property type="molecule type" value="Genomic_DNA"/>
</dbReference>
<feature type="domain" description="UBA" evidence="14">
    <location>
        <begin position="153"/>
        <end position="193"/>
    </location>
</feature>
<keyword evidence="7 10" id="KW-0862">Zinc</keyword>
<dbReference type="InterPro" id="IPR002219">
    <property type="entry name" value="PKC_DAG/PE"/>
</dbReference>
<dbReference type="PANTHER" id="PTHR11254">
    <property type="entry name" value="HECT DOMAIN UBIQUITIN-PROTEIN LIGASE"/>
    <property type="match status" value="1"/>
</dbReference>
<evidence type="ECO:0000256" key="11">
    <source>
        <dbReference type="SAM" id="Coils"/>
    </source>
</evidence>
<dbReference type="CDD" id="cd14297">
    <property type="entry name" value="UBA2_spUBP14_like"/>
    <property type="match status" value="1"/>
</dbReference>
<feature type="region of interest" description="Disordered" evidence="12">
    <location>
        <begin position="3184"/>
        <end position="3222"/>
    </location>
</feature>
<dbReference type="Pfam" id="PF22562">
    <property type="entry name" value="UBA_7"/>
    <property type="match status" value="1"/>
</dbReference>
<reference evidence="18 19" key="1">
    <citation type="journal article" date="2017" name="Mycologia">
        <title>Bifiguratus adelaidae, gen. et sp. nov., a new member of Mucoromycotina in endophytic and soil-dwelling habitats.</title>
        <authorList>
            <person name="Torres-Cruz T.J."/>
            <person name="Billingsley Tobias T.L."/>
            <person name="Almatruk M."/>
            <person name="Hesse C."/>
            <person name="Kuske C.R."/>
            <person name="Desiro A."/>
            <person name="Benucci G.M."/>
            <person name="Bonito G."/>
            <person name="Stajich J.E."/>
            <person name="Dunlap C."/>
            <person name="Arnold A.E."/>
            <person name="Porras-Alfaro A."/>
        </authorList>
    </citation>
    <scope>NUCLEOTIDE SEQUENCE [LARGE SCALE GENOMIC DNA]</scope>
    <source>
        <strain evidence="18 19">AZ0501</strain>
    </source>
</reference>
<feature type="compositionally biased region" description="Acidic residues" evidence="12">
    <location>
        <begin position="1003"/>
        <end position="1051"/>
    </location>
</feature>
<dbReference type="GO" id="GO:0005737">
    <property type="term" value="C:cytoplasm"/>
    <property type="evidence" value="ECO:0007669"/>
    <property type="project" value="TreeGrafter"/>
</dbReference>
<dbReference type="Gene3D" id="3.90.1750.10">
    <property type="entry name" value="Hect, E3 ligase catalytic domains"/>
    <property type="match status" value="1"/>
</dbReference>
<dbReference type="FunFam" id="3.90.1750.10:FF:000003">
    <property type="entry name" value="E3 ubiquitin-protein ligase UPL1"/>
    <property type="match status" value="1"/>
</dbReference>
<evidence type="ECO:0000256" key="12">
    <source>
        <dbReference type="SAM" id="MobiDB-lite"/>
    </source>
</evidence>
<evidence type="ECO:0000259" key="13">
    <source>
        <dbReference type="PROSITE" id="PS50023"/>
    </source>
</evidence>
<feature type="compositionally biased region" description="Polar residues" evidence="12">
    <location>
        <begin position="3185"/>
        <end position="3210"/>
    </location>
</feature>
<comment type="catalytic activity">
    <reaction evidence="1">
        <text>S-ubiquitinyl-[E2 ubiquitin-conjugating enzyme]-L-cysteine + [acceptor protein]-L-lysine = [E2 ubiquitin-conjugating enzyme]-L-cysteine + N(6)-ubiquitinyl-[acceptor protein]-L-lysine.</text>
        <dbReference type="EC" id="2.3.2.26"/>
    </reaction>
</comment>
<dbReference type="EC" id="2.3.2.26" evidence="3"/>
<evidence type="ECO:0000259" key="14">
    <source>
        <dbReference type="PROSITE" id="PS50030"/>
    </source>
</evidence>
<dbReference type="Proteomes" id="UP000242875">
    <property type="component" value="Unassembled WGS sequence"/>
</dbReference>
<feature type="domain" description="Phorbol-ester/DAG-type" evidence="15">
    <location>
        <begin position="3262"/>
        <end position="3310"/>
    </location>
</feature>
<evidence type="ECO:0000259" key="17">
    <source>
        <dbReference type="PROSITE" id="PS50238"/>
    </source>
</evidence>
<feature type="region of interest" description="Disordered" evidence="12">
    <location>
        <begin position="2807"/>
        <end position="2831"/>
    </location>
</feature>
<feature type="compositionally biased region" description="Basic and acidic residues" evidence="12">
    <location>
        <begin position="958"/>
        <end position="969"/>
    </location>
</feature>
<feature type="active site" description="Glycyl thioester intermediate" evidence="9">
    <location>
        <position position="2582"/>
    </location>
</feature>
<feature type="region of interest" description="Disordered" evidence="12">
    <location>
        <begin position="627"/>
        <end position="672"/>
    </location>
</feature>
<dbReference type="InterPro" id="IPR046349">
    <property type="entry name" value="C1-like_sf"/>
</dbReference>
<dbReference type="SMART" id="SM00165">
    <property type="entry name" value="UBA"/>
    <property type="match status" value="1"/>
</dbReference>
<dbReference type="SMART" id="SM00132">
    <property type="entry name" value="LIM"/>
    <property type="match status" value="1"/>
</dbReference>
<keyword evidence="5 10" id="KW-0479">Metal-binding</keyword>
<keyword evidence="4" id="KW-0808">Transferase</keyword>
<dbReference type="Pfam" id="PF00620">
    <property type="entry name" value="RhoGAP"/>
    <property type="match status" value="1"/>
</dbReference>
<dbReference type="SUPFAM" id="SSF56204">
    <property type="entry name" value="Hect, E3 ligase catalytic domain"/>
    <property type="match status" value="1"/>
</dbReference>
<dbReference type="InterPro" id="IPR035983">
    <property type="entry name" value="Hect_E3_ubiquitin_ligase"/>
</dbReference>
<feature type="region of interest" description="Disordered" evidence="12">
    <location>
        <begin position="1002"/>
        <end position="1106"/>
    </location>
</feature>
<evidence type="ECO:0000256" key="9">
    <source>
        <dbReference type="PROSITE-ProRule" id="PRU00104"/>
    </source>
</evidence>
<dbReference type="Pfam" id="PF00632">
    <property type="entry name" value="HECT"/>
    <property type="match status" value="1"/>
</dbReference>
<evidence type="ECO:0000256" key="2">
    <source>
        <dbReference type="ARBA" id="ARBA00004906"/>
    </source>
</evidence>
<feature type="compositionally biased region" description="Polar residues" evidence="12">
    <location>
        <begin position="229"/>
        <end position="238"/>
    </location>
</feature>
<proteinExistence type="inferred from homology"/>
<dbReference type="PROSITE" id="PS50238">
    <property type="entry name" value="RHOGAP"/>
    <property type="match status" value="1"/>
</dbReference>
<feature type="compositionally biased region" description="Polar residues" evidence="12">
    <location>
        <begin position="275"/>
        <end position="288"/>
    </location>
</feature>
<protein>
    <recommendedName>
        <fullName evidence="3">HECT-type E3 ubiquitin transferase</fullName>
        <ecNumber evidence="3">2.3.2.26</ecNumber>
    </recommendedName>
</protein>
<dbReference type="OrthoDB" id="8068875at2759"/>
<keyword evidence="11" id="KW-0175">Coiled coil</keyword>
<evidence type="ECO:0000256" key="1">
    <source>
        <dbReference type="ARBA" id="ARBA00000885"/>
    </source>
</evidence>
<dbReference type="Gene3D" id="3.30.60.20">
    <property type="match status" value="1"/>
</dbReference>
<dbReference type="Gene3D" id="1.10.8.10">
    <property type="entry name" value="DNA helicase RuvA subunit, C-terminal domain"/>
    <property type="match status" value="1"/>
</dbReference>
<evidence type="ECO:0000313" key="18">
    <source>
        <dbReference type="EMBL" id="OZJ01837.1"/>
    </source>
</evidence>
<dbReference type="SMART" id="SM00119">
    <property type="entry name" value="HECTc"/>
    <property type="match status" value="1"/>
</dbReference>
<dbReference type="GO" id="GO:0005634">
    <property type="term" value="C:nucleus"/>
    <property type="evidence" value="ECO:0007669"/>
    <property type="project" value="TreeGrafter"/>
</dbReference>
<name>A0A261XTY5_9FUNG</name>
<feature type="region of interest" description="Disordered" evidence="12">
    <location>
        <begin position="1597"/>
        <end position="1623"/>
    </location>
</feature>
<evidence type="ECO:0000256" key="5">
    <source>
        <dbReference type="ARBA" id="ARBA00022723"/>
    </source>
</evidence>